<comment type="caution">
    <text evidence="5">The sequence shown here is derived from an EMBL/GenBank/DDBJ whole genome shotgun (WGS) entry which is preliminary data.</text>
</comment>
<dbReference type="InterPro" id="IPR000014">
    <property type="entry name" value="PAS"/>
</dbReference>
<evidence type="ECO:0000259" key="4">
    <source>
        <dbReference type="PROSITE" id="PS50113"/>
    </source>
</evidence>
<dbReference type="EMBL" id="JBBKTX010000019">
    <property type="protein sequence ID" value="MFK4753691.1"/>
    <property type="molecule type" value="Genomic_DNA"/>
</dbReference>
<name>A0ABW8NLC4_9GAMM</name>
<dbReference type="InterPro" id="IPR001610">
    <property type="entry name" value="PAC"/>
</dbReference>
<dbReference type="CDD" id="cd11386">
    <property type="entry name" value="MCP_signal"/>
    <property type="match status" value="1"/>
</dbReference>
<keyword evidence="1" id="KW-0807">Transducer</keyword>
<keyword evidence="6" id="KW-1185">Reference proteome</keyword>
<evidence type="ECO:0000313" key="6">
    <source>
        <dbReference type="Proteomes" id="UP001620597"/>
    </source>
</evidence>
<dbReference type="PANTHER" id="PTHR24422">
    <property type="entry name" value="CHEMOTAXIS PROTEIN METHYLTRANSFERASE"/>
    <property type="match status" value="1"/>
</dbReference>
<dbReference type="InterPro" id="IPR035965">
    <property type="entry name" value="PAS-like_dom_sf"/>
</dbReference>
<dbReference type="Pfam" id="PF13426">
    <property type="entry name" value="PAS_9"/>
    <property type="match status" value="1"/>
</dbReference>
<dbReference type="InterPro" id="IPR000700">
    <property type="entry name" value="PAS-assoc_C"/>
</dbReference>
<dbReference type="Pfam" id="PF08447">
    <property type="entry name" value="PAS_3"/>
    <property type="match status" value="1"/>
</dbReference>
<dbReference type="Pfam" id="PF00015">
    <property type="entry name" value="MCPsignal"/>
    <property type="match status" value="1"/>
</dbReference>
<dbReference type="SUPFAM" id="SSF55785">
    <property type="entry name" value="PYP-like sensor domain (PAS domain)"/>
    <property type="match status" value="2"/>
</dbReference>
<accession>A0ABW8NLC4</accession>
<dbReference type="SUPFAM" id="SSF58104">
    <property type="entry name" value="Methyl-accepting chemotaxis protein (MCP) signaling domain"/>
    <property type="match status" value="1"/>
</dbReference>
<gene>
    <name evidence="5" type="ORF">WG929_14845</name>
</gene>
<protein>
    <submittedName>
        <fullName evidence="5">PAS domain-containing methyl-accepting chemotaxis protein</fullName>
    </submittedName>
</protein>
<dbReference type="NCBIfam" id="TIGR00229">
    <property type="entry name" value="sensory_box"/>
    <property type="match status" value="2"/>
</dbReference>
<sequence>MWFSRSSIARSAVTDPALHHNEAIVAAMHNSMAVIEFNLDGTIIDANSNFLEATGYQRDEIIGKHHRIFCEDSFANSSEYRQFWNDLARGEFKRDAFRRKDRDGNKIWLQASYNPVQDATGKVTKVIKIASDITAKINDYNDMQSRLAALDRSAAVIEFKLDGTIIKANDNFLKTMGYRMEDIKGKHHRLFCSNDYANSHEYQSMWRDLNDGKYLRGQFLRRNSNGDNVWLEASYNPVFDLDKKLYKVIKIATDITSNVEQSREEASSALRAYDIAAETEQTAIAGTGIIQNAATEMQRIAETVSSSADTISKLGRQSEQITTIVNTIRGIADQTNLLALNAAIEAARAGDQGRGFAVVADEVRSLAGRTAQSTQEISAMIEKIQSGTDDSIQRMSLCQEQAQRGVDLALQAGDVIVRIRDGSREAVKAVSVFADALRGKG</sequence>
<evidence type="ECO:0000256" key="1">
    <source>
        <dbReference type="PROSITE-ProRule" id="PRU00284"/>
    </source>
</evidence>
<dbReference type="SMART" id="SM00283">
    <property type="entry name" value="MA"/>
    <property type="match status" value="1"/>
</dbReference>
<dbReference type="RefSeq" id="WP_416206707.1">
    <property type="nucleotide sequence ID" value="NZ_JBBKTX010000019.1"/>
</dbReference>
<dbReference type="CDD" id="cd00130">
    <property type="entry name" value="PAS"/>
    <property type="match status" value="2"/>
</dbReference>
<dbReference type="SMART" id="SM00091">
    <property type="entry name" value="PAS"/>
    <property type="match status" value="2"/>
</dbReference>
<dbReference type="Gene3D" id="1.10.287.950">
    <property type="entry name" value="Methyl-accepting chemotaxis protein"/>
    <property type="match status" value="1"/>
</dbReference>
<feature type="domain" description="PAS" evidence="3">
    <location>
        <begin position="34"/>
        <end position="64"/>
    </location>
</feature>
<organism evidence="5 6">
    <name type="scientific">Oceanobacter antarcticus</name>
    <dbReference type="NCBI Taxonomy" id="3133425"/>
    <lineage>
        <taxon>Bacteria</taxon>
        <taxon>Pseudomonadati</taxon>
        <taxon>Pseudomonadota</taxon>
        <taxon>Gammaproteobacteria</taxon>
        <taxon>Oceanospirillales</taxon>
        <taxon>Oceanospirillaceae</taxon>
        <taxon>Oceanobacter</taxon>
    </lineage>
</organism>
<feature type="domain" description="PAC" evidence="4">
    <location>
        <begin position="213"/>
        <end position="267"/>
    </location>
</feature>
<evidence type="ECO:0000259" key="2">
    <source>
        <dbReference type="PROSITE" id="PS50111"/>
    </source>
</evidence>
<dbReference type="PROSITE" id="PS50111">
    <property type="entry name" value="CHEMOTAXIS_TRANSDUC_2"/>
    <property type="match status" value="1"/>
</dbReference>
<feature type="domain" description="PAC" evidence="4">
    <location>
        <begin position="93"/>
        <end position="145"/>
    </location>
</feature>
<dbReference type="PROSITE" id="PS50112">
    <property type="entry name" value="PAS"/>
    <property type="match status" value="1"/>
</dbReference>
<dbReference type="SMART" id="SM00086">
    <property type="entry name" value="PAC"/>
    <property type="match status" value="2"/>
</dbReference>
<dbReference type="InterPro" id="IPR013655">
    <property type="entry name" value="PAS_fold_3"/>
</dbReference>
<dbReference type="Gene3D" id="3.30.450.20">
    <property type="entry name" value="PAS domain"/>
    <property type="match status" value="2"/>
</dbReference>
<dbReference type="PANTHER" id="PTHR24422:SF10">
    <property type="entry name" value="CHEMOTAXIS PROTEIN METHYLTRANSFERASE 2"/>
    <property type="match status" value="1"/>
</dbReference>
<dbReference type="InterPro" id="IPR004089">
    <property type="entry name" value="MCPsignal_dom"/>
</dbReference>
<dbReference type="PROSITE" id="PS50113">
    <property type="entry name" value="PAC"/>
    <property type="match status" value="2"/>
</dbReference>
<dbReference type="InterPro" id="IPR050903">
    <property type="entry name" value="Bact_Chemotaxis_MeTrfase"/>
</dbReference>
<evidence type="ECO:0000313" key="5">
    <source>
        <dbReference type="EMBL" id="MFK4753691.1"/>
    </source>
</evidence>
<dbReference type="Proteomes" id="UP001620597">
    <property type="component" value="Unassembled WGS sequence"/>
</dbReference>
<feature type="domain" description="Methyl-accepting transducer" evidence="2">
    <location>
        <begin position="250"/>
        <end position="441"/>
    </location>
</feature>
<reference evidence="5 6" key="1">
    <citation type="submission" date="2024-03" db="EMBL/GenBank/DDBJ databases">
        <title>High-quality draft genome sequence of Oceanobacter sp. wDCs-4.</title>
        <authorList>
            <person name="Dong C."/>
        </authorList>
    </citation>
    <scope>NUCLEOTIDE SEQUENCE [LARGE SCALE GENOMIC DNA]</scope>
    <source>
        <strain evidence="6">wDCs-4</strain>
    </source>
</reference>
<proteinExistence type="predicted"/>
<evidence type="ECO:0000259" key="3">
    <source>
        <dbReference type="PROSITE" id="PS50112"/>
    </source>
</evidence>